<protein>
    <submittedName>
        <fullName evidence="2">Uncharacterized protein</fullName>
    </submittedName>
</protein>
<comment type="caution">
    <text evidence="2">The sequence shown here is derived from an EMBL/GenBank/DDBJ whole genome shotgun (WGS) entry which is preliminary data.</text>
</comment>
<sequence>MARAKFRPHLPDIRTPTLIPLRFAIKARTSTATTTTFLRNYCTFHHYRPTVSPFLNMKVLSDSVESPHVRERLNSVVPVCDSGRPQSGDRRIIDFLPGFRRSFVSERYVEKLQTPETLQPLDAAAWAEVAPQRWRSQGDAPLGREMHRWEVTKTEKCRGRCAAGRSREETVYQSLQRNAQIKTGTSSSATLSGDSDDRLQRHGNSSQTLNAETRLSLDEAFARELQELENQLSYNSLNQTSGVGSVSSLLVLLQKLPSGVNSRRLKLIISPYMTLCYQFSDSNLAVISVLLYPHPLVSKSC</sequence>
<gene>
    <name evidence="2" type="ORF">KSP40_PGU019937</name>
</gene>
<evidence type="ECO:0000313" key="3">
    <source>
        <dbReference type="Proteomes" id="UP001412067"/>
    </source>
</evidence>
<dbReference type="Proteomes" id="UP001412067">
    <property type="component" value="Unassembled WGS sequence"/>
</dbReference>
<feature type="region of interest" description="Disordered" evidence="1">
    <location>
        <begin position="176"/>
        <end position="209"/>
    </location>
</feature>
<accession>A0ABR2MIL0</accession>
<dbReference type="EMBL" id="JBBWWR010000007">
    <property type="protein sequence ID" value="KAK8963870.1"/>
    <property type="molecule type" value="Genomic_DNA"/>
</dbReference>
<proteinExistence type="predicted"/>
<organism evidence="2 3">
    <name type="scientific">Platanthera guangdongensis</name>
    <dbReference type="NCBI Taxonomy" id="2320717"/>
    <lineage>
        <taxon>Eukaryota</taxon>
        <taxon>Viridiplantae</taxon>
        <taxon>Streptophyta</taxon>
        <taxon>Embryophyta</taxon>
        <taxon>Tracheophyta</taxon>
        <taxon>Spermatophyta</taxon>
        <taxon>Magnoliopsida</taxon>
        <taxon>Liliopsida</taxon>
        <taxon>Asparagales</taxon>
        <taxon>Orchidaceae</taxon>
        <taxon>Orchidoideae</taxon>
        <taxon>Orchideae</taxon>
        <taxon>Orchidinae</taxon>
        <taxon>Platanthera</taxon>
    </lineage>
</organism>
<reference evidence="2 3" key="1">
    <citation type="journal article" date="2022" name="Nat. Plants">
        <title>Genomes of leafy and leafless Platanthera orchids illuminate the evolution of mycoheterotrophy.</title>
        <authorList>
            <person name="Li M.H."/>
            <person name="Liu K.W."/>
            <person name="Li Z."/>
            <person name="Lu H.C."/>
            <person name="Ye Q.L."/>
            <person name="Zhang D."/>
            <person name="Wang J.Y."/>
            <person name="Li Y.F."/>
            <person name="Zhong Z.M."/>
            <person name="Liu X."/>
            <person name="Yu X."/>
            <person name="Liu D.K."/>
            <person name="Tu X.D."/>
            <person name="Liu B."/>
            <person name="Hao Y."/>
            <person name="Liao X.Y."/>
            <person name="Jiang Y.T."/>
            <person name="Sun W.H."/>
            <person name="Chen J."/>
            <person name="Chen Y.Q."/>
            <person name="Ai Y."/>
            <person name="Zhai J.W."/>
            <person name="Wu S.S."/>
            <person name="Zhou Z."/>
            <person name="Hsiao Y.Y."/>
            <person name="Wu W.L."/>
            <person name="Chen Y.Y."/>
            <person name="Lin Y.F."/>
            <person name="Hsu J.L."/>
            <person name="Li C.Y."/>
            <person name="Wang Z.W."/>
            <person name="Zhao X."/>
            <person name="Zhong W.Y."/>
            <person name="Ma X.K."/>
            <person name="Ma L."/>
            <person name="Huang J."/>
            <person name="Chen G.Z."/>
            <person name="Huang M.Z."/>
            <person name="Huang L."/>
            <person name="Peng D.H."/>
            <person name="Luo Y.B."/>
            <person name="Zou S.Q."/>
            <person name="Chen S.P."/>
            <person name="Lan S."/>
            <person name="Tsai W.C."/>
            <person name="Van de Peer Y."/>
            <person name="Liu Z.J."/>
        </authorList>
    </citation>
    <scope>NUCLEOTIDE SEQUENCE [LARGE SCALE GENOMIC DNA]</scope>
    <source>
        <strain evidence="2">Lor288</strain>
    </source>
</reference>
<name>A0ABR2MIL0_9ASPA</name>
<evidence type="ECO:0000256" key="1">
    <source>
        <dbReference type="SAM" id="MobiDB-lite"/>
    </source>
</evidence>
<evidence type="ECO:0000313" key="2">
    <source>
        <dbReference type="EMBL" id="KAK8963870.1"/>
    </source>
</evidence>
<keyword evidence="3" id="KW-1185">Reference proteome</keyword>
<feature type="compositionally biased region" description="Polar residues" evidence="1">
    <location>
        <begin position="176"/>
        <end position="193"/>
    </location>
</feature>